<proteinExistence type="predicted"/>
<dbReference type="AlphaFoldDB" id="A0A183GKG0"/>
<evidence type="ECO:0000313" key="3">
    <source>
        <dbReference type="Proteomes" id="UP000050761"/>
    </source>
</evidence>
<organism evidence="3 4">
    <name type="scientific">Heligmosomoides polygyrus</name>
    <name type="common">Parasitic roundworm</name>
    <dbReference type="NCBI Taxonomy" id="6339"/>
    <lineage>
        <taxon>Eukaryota</taxon>
        <taxon>Metazoa</taxon>
        <taxon>Ecdysozoa</taxon>
        <taxon>Nematoda</taxon>
        <taxon>Chromadorea</taxon>
        <taxon>Rhabditida</taxon>
        <taxon>Rhabditina</taxon>
        <taxon>Rhabditomorpha</taxon>
        <taxon>Strongyloidea</taxon>
        <taxon>Heligmosomidae</taxon>
        <taxon>Heligmosomoides</taxon>
    </lineage>
</organism>
<reference evidence="2 3" key="1">
    <citation type="submission" date="2018-11" db="EMBL/GenBank/DDBJ databases">
        <authorList>
            <consortium name="Pathogen Informatics"/>
        </authorList>
    </citation>
    <scope>NUCLEOTIDE SEQUENCE [LARGE SCALE GENOMIC DNA]</scope>
</reference>
<feature type="region of interest" description="Disordered" evidence="1">
    <location>
        <begin position="1"/>
        <end position="29"/>
    </location>
</feature>
<reference evidence="4" key="2">
    <citation type="submission" date="2019-09" db="UniProtKB">
        <authorList>
            <consortium name="WormBaseParasite"/>
        </authorList>
    </citation>
    <scope>IDENTIFICATION</scope>
</reference>
<evidence type="ECO:0000313" key="4">
    <source>
        <dbReference type="WBParaSite" id="HPBE_0002318001-mRNA-1"/>
    </source>
</evidence>
<accession>A0A3P8DYC0</accession>
<protein>
    <submittedName>
        <fullName evidence="2 4">Uncharacterized protein</fullName>
    </submittedName>
</protein>
<evidence type="ECO:0000313" key="2">
    <source>
        <dbReference type="EMBL" id="VDP37094.1"/>
    </source>
</evidence>
<sequence>MTRPESEQFDAPHPIRTKRQSCKTKSSQDLSQLGEEFRTHCERDNICLPDEDLPVGPQRDRFKELHSSRAKKYTAYLTQLSLCYGRL</sequence>
<dbReference type="EMBL" id="UZAH01034759">
    <property type="protein sequence ID" value="VDP37094.1"/>
    <property type="molecule type" value="Genomic_DNA"/>
</dbReference>
<dbReference type="WBParaSite" id="HPBE_0002318001-mRNA-1">
    <property type="protein sequence ID" value="HPBE_0002318001-mRNA-1"/>
    <property type="gene ID" value="HPBE_0002318001"/>
</dbReference>
<gene>
    <name evidence="2" type="ORF">HPBE_LOCUS23179</name>
</gene>
<evidence type="ECO:0000256" key="1">
    <source>
        <dbReference type="SAM" id="MobiDB-lite"/>
    </source>
</evidence>
<accession>A0A183GKG0</accession>
<dbReference type="OrthoDB" id="5792659at2759"/>
<dbReference type="Proteomes" id="UP000050761">
    <property type="component" value="Unassembled WGS sequence"/>
</dbReference>
<name>A0A183GKG0_HELPZ</name>
<keyword evidence="3" id="KW-1185">Reference proteome</keyword>